<dbReference type="InterPro" id="IPR051725">
    <property type="entry name" value="SAM-SH3_domain_protein"/>
</dbReference>
<gene>
    <name evidence="5" type="primary">LOC101063879</name>
</gene>
<keyword evidence="6" id="KW-1185">Reference proteome</keyword>
<dbReference type="Proteomes" id="UP000005226">
    <property type="component" value="Chromosome 11"/>
</dbReference>
<evidence type="ECO:0000256" key="3">
    <source>
        <dbReference type="SAM" id="MobiDB-lite"/>
    </source>
</evidence>
<evidence type="ECO:0000313" key="6">
    <source>
        <dbReference type="Proteomes" id="UP000005226"/>
    </source>
</evidence>
<protein>
    <submittedName>
        <fullName evidence="5">SAM domain-containing protein SAMSN-1-like</fullName>
    </submittedName>
</protein>
<dbReference type="Gene3D" id="1.10.150.50">
    <property type="entry name" value="Transcription Factor, Ets-1"/>
    <property type="match status" value="1"/>
</dbReference>
<dbReference type="InterPro" id="IPR001452">
    <property type="entry name" value="SH3_domain"/>
</dbReference>
<dbReference type="InterPro" id="IPR001660">
    <property type="entry name" value="SAM"/>
</dbReference>
<feature type="region of interest" description="Disordered" evidence="3">
    <location>
        <begin position="324"/>
        <end position="348"/>
    </location>
</feature>
<dbReference type="SUPFAM" id="SSF47769">
    <property type="entry name" value="SAM/Pointed domain"/>
    <property type="match status" value="1"/>
</dbReference>
<feature type="domain" description="SH3" evidence="4">
    <location>
        <begin position="183"/>
        <end position="244"/>
    </location>
</feature>
<name>A0A674NIU4_TAKRU</name>
<dbReference type="PANTHER" id="PTHR12301:SF4">
    <property type="entry name" value="SAM DOMAIN-CONTAINING PROTEIN SAMSN-1"/>
    <property type="match status" value="1"/>
</dbReference>
<dbReference type="InterPro" id="IPR013761">
    <property type="entry name" value="SAM/pointed_sf"/>
</dbReference>
<dbReference type="SUPFAM" id="SSF50044">
    <property type="entry name" value="SH3-domain"/>
    <property type="match status" value="1"/>
</dbReference>
<feature type="compositionally biased region" description="Basic and acidic residues" evidence="3">
    <location>
        <begin position="100"/>
        <end position="109"/>
    </location>
</feature>
<evidence type="ECO:0000256" key="2">
    <source>
        <dbReference type="PROSITE-ProRule" id="PRU00192"/>
    </source>
</evidence>
<keyword evidence="1 2" id="KW-0728">SH3 domain</keyword>
<dbReference type="SMART" id="SM00326">
    <property type="entry name" value="SH3"/>
    <property type="match status" value="1"/>
</dbReference>
<feature type="region of interest" description="Disordered" evidence="3">
    <location>
        <begin position="57"/>
        <end position="142"/>
    </location>
</feature>
<evidence type="ECO:0000313" key="5">
    <source>
        <dbReference type="Ensembl" id="ENSTRUP00000073201.1"/>
    </source>
</evidence>
<reference evidence="5" key="2">
    <citation type="submission" date="2025-08" db="UniProtKB">
        <authorList>
            <consortium name="Ensembl"/>
        </authorList>
    </citation>
    <scope>IDENTIFICATION</scope>
</reference>
<reference evidence="5 6" key="1">
    <citation type="journal article" date="2011" name="Genome Biol. Evol.">
        <title>Integration of the genetic map and genome assembly of fugu facilitates insights into distinct features of genome evolution in teleosts and mammals.</title>
        <authorList>
            <person name="Kai W."/>
            <person name="Kikuchi K."/>
            <person name="Tohari S."/>
            <person name="Chew A.K."/>
            <person name="Tay A."/>
            <person name="Fujiwara A."/>
            <person name="Hosoya S."/>
            <person name="Suetake H."/>
            <person name="Naruse K."/>
            <person name="Brenner S."/>
            <person name="Suzuki Y."/>
            <person name="Venkatesh B."/>
        </authorList>
    </citation>
    <scope>NUCLEOTIDE SEQUENCE [LARGE SCALE GENOMIC DNA]</scope>
</reference>
<dbReference type="CDD" id="cd11822">
    <property type="entry name" value="SH3_SASH_like"/>
    <property type="match status" value="1"/>
</dbReference>
<dbReference type="InterPro" id="IPR036028">
    <property type="entry name" value="SH3-like_dom_sf"/>
</dbReference>
<proteinExistence type="predicted"/>
<dbReference type="PROSITE" id="PS50002">
    <property type="entry name" value="SH3"/>
    <property type="match status" value="1"/>
</dbReference>
<reference evidence="5" key="3">
    <citation type="submission" date="2025-09" db="UniProtKB">
        <authorList>
            <consortium name="Ensembl"/>
        </authorList>
    </citation>
    <scope>IDENTIFICATION</scope>
</reference>
<dbReference type="PANTHER" id="PTHR12301">
    <property type="entry name" value="SAM-DOMAIN, SH3 AND NUCLEAR LOCALIZATION SIGNALS PROTEIN RELATED"/>
    <property type="match status" value="1"/>
</dbReference>
<dbReference type="AlphaFoldDB" id="A0A674NIU4"/>
<dbReference type="Pfam" id="PF00536">
    <property type="entry name" value="SAM_1"/>
    <property type="match status" value="1"/>
</dbReference>
<evidence type="ECO:0000256" key="1">
    <source>
        <dbReference type="ARBA" id="ARBA00022443"/>
    </source>
</evidence>
<evidence type="ECO:0000259" key="4">
    <source>
        <dbReference type="PROSITE" id="PS50002"/>
    </source>
</evidence>
<dbReference type="GeneTree" id="ENSGT00940000157806"/>
<feature type="compositionally biased region" description="Basic and acidic residues" evidence="3">
    <location>
        <begin position="324"/>
        <end position="334"/>
    </location>
</feature>
<sequence length="373" mass="41628">RRVNLLNECIKLYQQLQDKGGSTDSLYEAVQSCSAAPPVPSRSCSVALLLDDSTELQDPGRLLPTQAPQKQVNKSNKKKRTHITKSASDNEALGTRKIKTRTEPKERTGTHQTRKRRKEKFTSHQGGNAEKSPGTENETSKTGDILGNLYCEPRTLSCVTIESNVSCRQATQSPGECDSYQGRFCGRARVHTDFDPSPYDTDSLKLKIGDIIDIISKPAMGIWTGVLNNKVGNFKFIYVDVLEEEEAPEVRQQKLCKGAPPQSLLELLQSLNLEDYASALLPEGCQTVQDLLNPQKKQLIELNIKDPEHRYRLLAAAEYFNTEGDNRDSKEHTASHNLQEEDSDCPRDSGCFISSECLDSKEETEQLTDSVYS</sequence>
<organism evidence="5 6">
    <name type="scientific">Takifugu rubripes</name>
    <name type="common">Japanese pufferfish</name>
    <name type="synonym">Fugu rubripes</name>
    <dbReference type="NCBI Taxonomy" id="31033"/>
    <lineage>
        <taxon>Eukaryota</taxon>
        <taxon>Metazoa</taxon>
        <taxon>Chordata</taxon>
        <taxon>Craniata</taxon>
        <taxon>Vertebrata</taxon>
        <taxon>Euteleostomi</taxon>
        <taxon>Actinopterygii</taxon>
        <taxon>Neopterygii</taxon>
        <taxon>Teleostei</taxon>
        <taxon>Neoteleostei</taxon>
        <taxon>Acanthomorphata</taxon>
        <taxon>Eupercaria</taxon>
        <taxon>Tetraodontiformes</taxon>
        <taxon>Tetradontoidea</taxon>
        <taxon>Tetraodontidae</taxon>
        <taxon>Takifugu</taxon>
    </lineage>
</organism>
<dbReference type="Gene3D" id="2.30.30.40">
    <property type="entry name" value="SH3 Domains"/>
    <property type="match status" value="1"/>
</dbReference>
<accession>A0A674NIU4</accession>
<dbReference type="Ensembl" id="ENSTRUT00000091178.1">
    <property type="protein sequence ID" value="ENSTRUP00000073201.1"/>
    <property type="gene ID" value="ENSTRUG00000020398.2"/>
</dbReference>